<dbReference type="GO" id="GO:0046464">
    <property type="term" value="P:acylglycerol catabolic process"/>
    <property type="evidence" value="ECO:0007669"/>
    <property type="project" value="TreeGrafter"/>
</dbReference>
<feature type="domain" description="AB hydrolase-1" evidence="2">
    <location>
        <begin position="64"/>
        <end position="301"/>
    </location>
</feature>
<sequence length="314" mass="34995">MVKNILASASAIVVIAILAYLVVPDSKLYSYIVGVERVYAGLELKRLELDGLEVEYLRGGSGRPLILLHGFGANKDNWNRISRYLVKNFDVVAIDLPGFGNSTKSPDLDYDVRTQVERLRLIVDALNIDNFNMAGNSMGGYIAGNFAAKYPENVQSLWLISPFGIHGSELSEMFELTQKGGHPPILPRTSREFAELLDYLFVNPPYIPSPILDHLAAESELNVDVNEKAFDQIHRMKRGTPHPELPLDKVLASYKRPVLISWGERDRVLHWSGSLALKNAIPHAKIEIIKNVGHLPMVESPAKTAMSFLSFYGD</sequence>
<dbReference type="GO" id="GO:0047372">
    <property type="term" value="F:monoacylglycerol lipase activity"/>
    <property type="evidence" value="ECO:0007669"/>
    <property type="project" value="TreeGrafter"/>
</dbReference>
<dbReference type="InterPro" id="IPR029058">
    <property type="entry name" value="AB_hydrolase_fold"/>
</dbReference>
<dbReference type="GO" id="GO:0016020">
    <property type="term" value="C:membrane"/>
    <property type="evidence" value="ECO:0007669"/>
    <property type="project" value="TreeGrafter"/>
</dbReference>
<dbReference type="EMBL" id="WKJZ01000004">
    <property type="protein sequence ID" value="MVW77136.1"/>
    <property type="molecule type" value="Genomic_DNA"/>
</dbReference>
<name>A0A6I4L3B5_9PSED</name>
<dbReference type="PANTHER" id="PTHR43798:SF5">
    <property type="entry name" value="MONOACYLGLYCEROL LIPASE ABHD6"/>
    <property type="match status" value="1"/>
</dbReference>
<dbReference type="RefSeq" id="WP_160347788.1">
    <property type="nucleotide sequence ID" value="NZ_WKJZ01000004.1"/>
</dbReference>
<keyword evidence="4" id="KW-1185">Reference proteome</keyword>
<keyword evidence="3" id="KW-0378">Hydrolase</keyword>
<gene>
    <name evidence="3" type="ORF">GJV18_17600</name>
</gene>
<reference evidence="3 4" key="1">
    <citation type="submission" date="2019-11" db="EMBL/GenBank/DDBJ databases">
        <title>Pseudomonas flavidum sp. nov., isolated from Baiyang Lake.</title>
        <authorList>
            <person name="Zhao Y."/>
        </authorList>
    </citation>
    <scope>NUCLEOTIDE SEQUENCE [LARGE SCALE GENOMIC DNA]</scope>
    <source>
        <strain evidence="4">R-22-3 w-18</strain>
    </source>
</reference>
<organism evidence="3 4">
    <name type="scientific">Pseudomonas xionganensis</name>
    <dbReference type="NCBI Taxonomy" id="2654845"/>
    <lineage>
        <taxon>Bacteria</taxon>
        <taxon>Pseudomonadati</taxon>
        <taxon>Pseudomonadota</taxon>
        <taxon>Gammaproteobacteria</taxon>
        <taxon>Pseudomonadales</taxon>
        <taxon>Pseudomonadaceae</taxon>
        <taxon>Pseudomonas</taxon>
    </lineage>
</organism>
<dbReference type="Gene3D" id="3.40.50.1820">
    <property type="entry name" value="alpha/beta hydrolase"/>
    <property type="match status" value="1"/>
</dbReference>
<keyword evidence="1" id="KW-1133">Transmembrane helix</keyword>
<accession>A0A6I4L3B5</accession>
<protein>
    <submittedName>
        <fullName evidence="3">Alpha/beta fold hydrolase</fullName>
    </submittedName>
</protein>
<proteinExistence type="predicted"/>
<dbReference type="SUPFAM" id="SSF53474">
    <property type="entry name" value="alpha/beta-Hydrolases"/>
    <property type="match status" value="1"/>
</dbReference>
<comment type="caution">
    <text evidence="3">The sequence shown here is derived from an EMBL/GenBank/DDBJ whole genome shotgun (WGS) entry which is preliminary data.</text>
</comment>
<dbReference type="InterPro" id="IPR050266">
    <property type="entry name" value="AB_hydrolase_sf"/>
</dbReference>
<evidence type="ECO:0000259" key="2">
    <source>
        <dbReference type="Pfam" id="PF00561"/>
    </source>
</evidence>
<dbReference type="Pfam" id="PF00561">
    <property type="entry name" value="Abhydrolase_1"/>
    <property type="match status" value="1"/>
</dbReference>
<dbReference type="InterPro" id="IPR000073">
    <property type="entry name" value="AB_hydrolase_1"/>
</dbReference>
<keyword evidence="1" id="KW-0472">Membrane</keyword>
<evidence type="ECO:0000256" key="1">
    <source>
        <dbReference type="SAM" id="Phobius"/>
    </source>
</evidence>
<evidence type="ECO:0000313" key="3">
    <source>
        <dbReference type="EMBL" id="MVW77136.1"/>
    </source>
</evidence>
<dbReference type="PANTHER" id="PTHR43798">
    <property type="entry name" value="MONOACYLGLYCEROL LIPASE"/>
    <property type="match status" value="1"/>
</dbReference>
<evidence type="ECO:0000313" key="4">
    <source>
        <dbReference type="Proteomes" id="UP000429555"/>
    </source>
</evidence>
<keyword evidence="1" id="KW-0812">Transmembrane</keyword>
<dbReference type="PRINTS" id="PR00111">
    <property type="entry name" value="ABHYDROLASE"/>
</dbReference>
<dbReference type="AlphaFoldDB" id="A0A6I4L3B5"/>
<dbReference type="Proteomes" id="UP000429555">
    <property type="component" value="Unassembled WGS sequence"/>
</dbReference>
<feature type="transmembrane region" description="Helical" evidence="1">
    <location>
        <begin position="6"/>
        <end position="23"/>
    </location>
</feature>